<sequence length="115" mass="13264">MPSTNESDDSENEQINVSINLYLVHKKELEEICQFISHLFKNQHIDTEEYLQIDDKESEGEVLLTDEDIVQTVQPSHNLSSKLDSEKISLPLSIMLIQVLNHIQEIMLFLSNLPD</sequence>
<dbReference type="AlphaFoldDB" id="A0A9N9I5W6"/>
<dbReference type="Proteomes" id="UP000789508">
    <property type="component" value="Unassembled WGS sequence"/>
</dbReference>
<name>A0A9N9I5W6_9GLOM</name>
<protein>
    <submittedName>
        <fullName evidence="1">8773_t:CDS:1</fullName>
    </submittedName>
</protein>
<keyword evidence="2" id="KW-1185">Reference proteome</keyword>
<evidence type="ECO:0000313" key="1">
    <source>
        <dbReference type="EMBL" id="CAG8721879.1"/>
    </source>
</evidence>
<reference evidence="1" key="1">
    <citation type="submission" date="2021-06" db="EMBL/GenBank/DDBJ databases">
        <authorList>
            <person name="Kallberg Y."/>
            <person name="Tangrot J."/>
            <person name="Rosling A."/>
        </authorList>
    </citation>
    <scope>NUCLEOTIDE SEQUENCE</scope>
    <source>
        <strain evidence="1">FL130A</strain>
    </source>
</reference>
<comment type="caution">
    <text evidence="1">The sequence shown here is derived from an EMBL/GenBank/DDBJ whole genome shotgun (WGS) entry which is preliminary data.</text>
</comment>
<evidence type="ECO:0000313" key="2">
    <source>
        <dbReference type="Proteomes" id="UP000789508"/>
    </source>
</evidence>
<organism evidence="1 2">
    <name type="scientific">Ambispora leptoticha</name>
    <dbReference type="NCBI Taxonomy" id="144679"/>
    <lineage>
        <taxon>Eukaryota</taxon>
        <taxon>Fungi</taxon>
        <taxon>Fungi incertae sedis</taxon>
        <taxon>Mucoromycota</taxon>
        <taxon>Glomeromycotina</taxon>
        <taxon>Glomeromycetes</taxon>
        <taxon>Archaeosporales</taxon>
        <taxon>Ambisporaceae</taxon>
        <taxon>Ambispora</taxon>
    </lineage>
</organism>
<feature type="non-terminal residue" evidence="1">
    <location>
        <position position="115"/>
    </location>
</feature>
<gene>
    <name evidence="1" type="ORF">ALEPTO_LOCUS12288</name>
</gene>
<proteinExistence type="predicted"/>
<accession>A0A9N9I5W6</accession>
<dbReference type="EMBL" id="CAJVPS010026599">
    <property type="protein sequence ID" value="CAG8721879.1"/>
    <property type="molecule type" value="Genomic_DNA"/>
</dbReference>